<feature type="transmembrane region" description="Helical" evidence="3">
    <location>
        <begin position="84"/>
        <end position="103"/>
    </location>
</feature>
<dbReference type="InterPro" id="IPR029787">
    <property type="entry name" value="Nucleotide_cyclase"/>
</dbReference>
<feature type="transmembrane region" description="Helical" evidence="3">
    <location>
        <begin position="20"/>
        <end position="40"/>
    </location>
</feature>
<dbReference type="FunFam" id="3.30.70.270:FF:000001">
    <property type="entry name" value="Diguanylate cyclase domain protein"/>
    <property type="match status" value="1"/>
</dbReference>
<dbReference type="AlphaFoldDB" id="A0A1I6MYK0"/>
<feature type="transmembrane region" description="Helical" evidence="3">
    <location>
        <begin position="162"/>
        <end position="186"/>
    </location>
</feature>
<dbReference type="EC" id="2.7.7.65" evidence="1"/>
<dbReference type="GO" id="GO:0052621">
    <property type="term" value="F:diguanylate cyclase activity"/>
    <property type="evidence" value="ECO:0007669"/>
    <property type="project" value="UniProtKB-EC"/>
</dbReference>
<reference evidence="5 6" key="1">
    <citation type="submission" date="2016-10" db="EMBL/GenBank/DDBJ databases">
        <authorList>
            <person name="de Groot N.N."/>
        </authorList>
    </citation>
    <scope>NUCLEOTIDE SEQUENCE [LARGE SCALE GENOMIC DNA]</scope>
    <source>
        <strain evidence="5 6">DSM 21001</strain>
    </source>
</reference>
<evidence type="ECO:0000313" key="6">
    <source>
        <dbReference type="Proteomes" id="UP000199024"/>
    </source>
</evidence>
<comment type="catalytic activity">
    <reaction evidence="2">
        <text>2 GTP = 3',3'-c-di-GMP + 2 diphosphate</text>
        <dbReference type="Rhea" id="RHEA:24898"/>
        <dbReference type="ChEBI" id="CHEBI:33019"/>
        <dbReference type="ChEBI" id="CHEBI:37565"/>
        <dbReference type="ChEBI" id="CHEBI:58805"/>
        <dbReference type="EC" id="2.7.7.65"/>
    </reaction>
</comment>
<dbReference type="PROSITE" id="PS50887">
    <property type="entry name" value="GGDEF"/>
    <property type="match status" value="1"/>
</dbReference>
<dbReference type="STRING" id="474950.SAMN05421771_3804"/>
<evidence type="ECO:0000256" key="3">
    <source>
        <dbReference type="SAM" id="Phobius"/>
    </source>
</evidence>
<dbReference type="NCBIfam" id="TIGR00254">
    <property type="entry name" value="GGDEF"/>
    <property type="match status" value="1"/>
</dbReference>
<dbReference type="SMART" id="SM00267">
    <property type="entry name" value="GGDEF"/>
    <property type="match status" value="1"/>
</dbReference>
<evidence type="ECO:0000313" key="5">
    <source>
        <dbReference type="EMBL" id="SFS20754.1"/>
    </source>
</evidence>
<dbReference type="Gene3D" id="3.30.70.270">
    <property type="match status" value="1"/>
</dbReference>
<organism evidence="5 6">
    <name type="scientific">Granulicella pectinivorans</name>
    <dbReference type="NCBI Taxonomy" id="474950"/>
    <lineage>
        <taxon>Bacteria</taxon>
        <taxon>Pseudomonadati</taxon>
        <taxon>Acidobacteriota</taxon>
        <taxon>Terriglobia</taxon>
        <taxon>Terriglobales</taxon>
        <taxon>Acidobacteriaceae</taxon>
        <taxon>Granulicella</taxon>
    </lineage>
</organism>
<feature type="domain" description="GGDEF" evidence="4">
    <location>
        <begin position="270"/>
        <end position="405"/>
    </location>
</feature>
<protein>
    <recommendedName>
        <fullName evidence="1">diguanylate cyclase</fullName>
        <ecNumber evidence="1">2.7.7.65</ecNumber>
    </recommendedName>
</protein>
<evidence type="ECO:0000256" key="2">
    <source>
        <dbReference type="ARBA" id="ARBA00034247"/>
    </source>
</evidence>
<evidence type="ECO:0000259" key="4">
    <source>
        <dbReference type="PROSITE" id="PS50887"/>
    </source>
</evidence>
<dbReference type="PANTHER" id="PTHR45138">
    <property type="entry name" value="REGULATORY COMPONENTS OF SENSORY TRANSDUCTION SYSTEM"/>
    <property type="match status" value="1"/>
</dbReference>
<dbReference type="InterPro" id="IPR050469">
    <property type="entry name" value="Diguanylate_Cyclase"/>
</dbReference>
<dbReference type="SUPFAM" id="SSF55073">
    <property type="entry name" value="Nucleotide cyclase"/>
    <property type="match status" value="1"/>
</dbReference>
<dbReference type="Pfam" id="PF00990">
    <property type="entry name" value="GGDEF"/>
    <property type="match status" value="1"/>
</dbReference>
<evidence type="ECO:0000256" key="1">
    <source>
        <dbReference type="ARBA" id="ARBA00012528"/>
    </source>
</evidence>
<accession>A0A1I6MYK0</accession>
<dbReference type="PANTHER" id="PTHR45138:SF9">
    <property type="entry name" value="DIGUANYLATE CYCLASE DGCM-RELATED"/>
    <property type="match status" value="1"/>
</dbReference>
<feature type="transmembrane region" description="Helical" evidence="3">
    <location>
        <begin position="115"/>
        <end position="133"/>
    </location>
</feature>
<feature type="transmembrane region" description="Helical" evidence="3">
    <location>
        <begin position="139"/>
        <end position="155"/>
    </location>
</feature>
<sequence length="417" mass="46029">MAVTGIIALPVSSPMDYHTLFVTSLVSRILAVIVLSGLAFANRTLLGLRWFSLALLLWVVRTAIEMLRGQAPLAVTIPLCTYGANAIASFVYLAMFLGFRWFLLRTGPRGRLVPALVLVSMTLYPSEIFFGLWTRYPVGTLPALIAGFASVHLLLTRARQPFVVVARVTAFFFALFLVFTGYRTVVLTHNIAARGLRVGAWPDPQILVTMLVLMILDFCFVASFIWFYVVETQFALRQQTRTDGLTGALNGRALEVEAEREMARCRRNGGALSLIVLDIDYFKQLNDARGHDAGDVALRSLVCLLHEELRLHDLVARTGGEEFLILLPETSLAAARVLAARIRLRIEQSSFGYDDGLPICITASLGLAELAAGGNDTWLALRRRGDAAMYAAKRLGRNRVVEQTEASPVLLFDPGER</sequence>
<gene>
    <name evidence="5" type="ORF">SAMN05421771_3804</name>
</gene>
<keyword evidence="3" id="KW-0812">Transmembrane</keyword>
<dbReference type="InterPro" id="IPR000160">
    <property type="entry name" value="GGDEF_dom"/>
</dbReference>
<feature type="transmembrane region" description="Helical" evidence="3">
    <location>
        <begin position="206"/>
        <end position="229"/>
    </location>
</feature>
<dbReference type="InterPro" id="IPR043128">
    <property type="entry name" value="Rev_trsase/Diguanyl_cyclase"/>
</dbReference>
<dbReference type="EMBL" id="FOZL01000002">
    <property type="protein sequence ID" value="SFS20754.1"/>
    <property type="molecule type" value="Genomic_DNA"/>
</dbReference>
<keyword evidence="3" id="KW-0472">Membrane</keyword>
<dbReference type="CDD" id="cd01949">
    <property type="entry name" value="GGDEF"/>
    <property type="match status" value="1"/>
</dbReference>
<proteinExistence type="predicted"/>
<keyword evidence="6" id="KW-1185">Reference proteome</keyword>
<keyword evidence="3" id="KW-1133">Transmembrane helix</keyword>
<dbReference type="Proteomes" id="UP000199024">
    <property type="component" value="Unassembled WGS sequence"/>
</dbReference>
<feature type="transmembrane region" description="Helical" evidence="3">
    <location>
        <begin position="47"/>
        <end position="64"/>
    </location>
</feature>
<name>A0A1I6MYK0_9BACT</name>